<dbReference type="EMBL" id="JBHTJG010000011">
    <property type="protein sequence ID" value="MFD0948312.1"/>
    <property type="molecule type" value="Genomic_DNA"/>
</dbReference>
<keyword evidence="2" id="KW-1185">Reference proteome</keyword>
<gene>
    <name evidence="1" type="ORF">ACFQ1E_18380</name>
</gene>
<evidence type="ECO:0000313" key="1">
    <source>
        <dbReference type="EMBL" id="MFD0948312.1"/>
    </source>
</evidence>
<sequence length="74" mass="8010">MAALLGMAFFAGVLAISVWSIVATVRPRLGRILFLLEYGPVIGAELPPAPRVRAAMRPVPQARPAYRPELRQAA</sequence>
<dbReference type="Proteomes" id="UP001596977">
    <property type="component" value="Unassembled WGS sequence"/>
</dbReference>
<reference evidence="2" key="1">
    <citation type="journal article" date="2019" name="Int. J. Syst. Evol. Microbiol.">
        <title>The Global Catalogue of Microorganisms (GCM) 10K type strain sequencing project: providing services to taxonomists for standard genome sequencing and annotation.</title>
        <authorList>
            <consortium name="The Broad Institute Genomics Platform"/>
            <consortium name="The Broad Institute Genome Sequencing Center for Infectious Disease"/>
            <person name="Wu L."/>
            <person name="Ma J."/>
        </authorList>
    </citation>
    <scope>NUCLEOTIDE SEQUENCE [LARGE SCALE GENOMIC DNA]</scope>
    <source>
        <strain evidence="2">CCUG 62982</strain>
    </source>
</reference>
<evidence type="ECO:0000313" key="2">
    <source>
        <dbReference type="Proteomes" id="UP001596977"/>
    </source>
</evidence>
<accession>A0ABW3HAW5</accession>
<organism evidence="1 2">
    <name type="scientific">Sphingomonas canadensis</name>
    <dbReference type="NCBI Taxonomy" id="1219257"/>
    <lineage>
        <taxon>Bacteria</taxon>
        <taxon>Pseudomonadati</taxon>
        <taxon>Pseudomonadota</taxon>
        <taxon>Alphaproteobacteria</taxon>
        <taxon>Sphingomonadales</taxon>
        <taxon>Sphingomonadaceae</taxon>
        <taxon>Sphingomonas</taxon>
    </lineage>
</organism>
<dbReference type="RefSeq" id="WP_264946057.1">
    <property type="nucleotide sequence ID" value="NZ_JAPDRA010000011.1"/>
</dbReference>
<name>A0ABW3HAW5_9SPHN</name>
<proteinExistence type="predicted"/>
<protein>
    <submittedName>
        <fullName evidence="1">Uncharacterized protein</fullName>
    </submittedName>
</protein>
<comment type="caution">
    <text evidence="1">The sequence shown here is derived from an EMBL/GenBank/DDBJ whole genome shotgun (WGS) entry which is preliminary data.</text>
</comment>